<evidence type="ECO:0000313" key="6">
    <source>
        <dbReference type="EnsemblMetazoa" id="MDOA008917-PA"/>
    </source>
</evidence>
<name>A0A1I8MVP3_MUSDO</name>
<proteinExistence type="inferred from homology"/>
<dbReference type="STRING" id="7370.A0A1I8MVP3"/>
<sequence>MATEGLLQVIHSVSSSENNFFNIYVEGLDDQVFGMQADRLADVIQNISSLLSKSATRLLGLRLMNKFLDQCSEDVFNKTGNLWTSLALKACHAHMQPNESVLAYEALGKITSKSLQSADLTKSFASTHLSKIYESLNYVPAESVSCALRCVEICLRCYPASSGPSRKTIEKFLAKFHDSLDSDIVAYNGKCLHLMQQVSGGEVRSSSHKAQWKNYQTQLVGSIHAIFNDMFAHCNEIWDDNILTDQLNMEKLVLSDEPVNRSAQLYIRCHNLIQYLIAALKEPFPTEKPLLPKTLLGVINRGLSVTLNLLHQNPITDNIAMALLMPKVHIDLLHLLDAVVSILRGHILPYYNLILGLLMDIMKATSVTEHSGKQKPFALLRAKIYDSISLWCKIQGSSSRCDSIAEYLINEILTDITPEQNELTLQVCAGSGKHLSKKMKRQLHKAQNERSNITKNSVKSAKNSLPQRDDKNHLVTIAALRCLQELLLSVASFLKPTKIKLLQSTLVQICSNFYELAGDMGQLYSSAQCRLEIYNVLYVVVSTPHHLSPPPMDLIMSLLNHACCRDGNVKVRNQCARIVQNLEKLIHPQKESLVFPIDAREIRNAFIMLGQERLLGDSTALNGFDDESEVENETCESINIEDNEAENEKSQEGNMDIIPNDEIINLADNFVTQVVDISSDNDDEEIEEQANGDDVQVVENGTDGNDIELVENDRDDNVDCQIVSPTMENGNGLTESNRAEDHFNENPKSPDIVLRVEDCDSPLVQHVDEVAQDEPCSKKPKIDDSNDIENIDDEKLLEDIAASFVDDLA</sequence>
<feature type="compositionally biased region" description="Polar residues" evidence="4">
    <location>
        <begin position="449"/>
        <end position="466"/>
    </location>
</feature>
<feature type="compositionally biased region" description="Basic and acidic residues" evidence="4">
    <location>
        <begin position="775"/>
        <end position="784"/>
    </location>
</feature>
<reference evidence="6" key="1">
    <citation type="submission" date="2020-05" db="UniProtKB">
        <authorList>
            <consortium name="EnsemblMetazoa"/>
        </authorList>
    </citation>
    <scope>IDENTIFICATION</scope>
    <source>
        <strain evidence="6">Aabys</strain>
    </source>
</reference>
<evidence type="ECO:0000256" key="1">
    <source>
        <dbReference type="ARBA" id="ARBA00004123"/>
    </source>
</evidence>
<feature type="region of interest" description="Disordered" evidence="4">
    <location>
        <begin position="726"/>
        <end position="748"/>
    </location>
</feature>
<feature type="region of interest" description="Disordered" evidence="4">
    <location>
        <begin position="445"/>
        <end position="466"/>
    </location>
</feature>
<dbReference type="PANTHER" id="PTHR34105">
    <property type="entry name" value="PROLINE-, GLUTAMIC ACID- AND LEUCINE-RICH PROTEIN 1"/>
    <property type="match status" value="1"/>
</dbReference>
<dbReference type="AlphaFoldDB" id="A0A1I8MVP3"/>
<evidence type="ECO:0000256" key="4">
    <source>
        <dbReference type="SAM" id="MobiDB-lite"/>
    </source>
</evidence>
<keyword evidence="3" id="KW-0539">Nucleus</keyword>
<comment type="similarity">
    <text evidence="2">Belongs to the RIX1/PELP1 family.</text>
</comment>
<evidence type="ECO:0000256" key="3">
    <source>
        <dbReference type="ARBA" id="ARBA00023242"/>
    </source>
</evidence>
<protein>
    <recommendedName>
        <fullName evidence="5">Pre-rRNA-processing protein RIX1 N-terminal domain-containing protein</fullName>
    </recommendedName>
</protein>
<evidence type="ECO:0000256" key="2">
    <source>
        <dbReference type="ARBA" id="ARBA00010511"/>
    </source>
</evidence>
<gene>
    <name evidence="6" type="primary">101898241</name>
</gene>
<dbReference type="VEuPathDB" id="VectorBase:MDOMA2_016171"/>
<feature type="domain" description="Pre-rRNA-processing protein RIX1 N-terminal" evidence="5">
    <location>
        <begin position="41"/>
        <end position="176"/>
    </location>
</feature>
<dbReference type="EnsemblMetazoa" id="MDOA008917-RA">
    <property type="protein sequence ID" value="MDOA008917-PA"/>
    <property type="gene ID" value="MDOA008917"/>
</dbReference>
<comment type="subcellular location">
    <subcellularLocation>
        <location evidence="1">Nucleus</location>
    </subcellularLocation>
</comment>
<dbReference type="GO" id="GO:0005634">
    <property type="term" value="C:nucleus"/>
    <property type="evidence" value="ECO:0007669"/>
    <property type="project" value="UniProtKB-SubCell"/>
</dbReference>
<dbReference type="SUPFAM" id="SSF48371">
    <property type="entry name" value="ARM repeat"/>
    <property type="match status" value="1"/>
</dbReference>
<dbReference type="PANTHER" id="PTHR34105:SF1">
    <property type="entry name" value="PROLINE-, GLUTAMIC ACID- AND LEUCINE-RICH PROTEIN 1"/>
    <property type="match status" value="1"/>
</dbReference>
<dbReference type="VEuPathDB" id="VectorBase:MDOA008917"/>
<evidence type="ECO:0000259" key="5">
    <source>
        <dbReference type="Pfam" id="PF08167"/>
    </source>
</evidence>
<dbReference type="InterPro" id="IPR016024">
    <property type="entry name" value="ARM-type_fold"/>
</dbReference>
<dbReference type="OrthoDB" id="20900at2759"/>
<feature type="compositionally biased region" description="Polar residues" evidence="4">
    <location>
        <begin position="726"/>
        <end position="736"/>
    </location>
</feature>
<dbReference type="InterPro" id="IPR012583">
    <property type="entry name" value="RIX1_N"/>
</dbReference>
<feature type="region of interest" description="Disordered" evidence="4">
    <location>
        <begin position="768"/>
        <end position="790"/>
    </location>
</feature>
<accession>A0A1I8MVP3</accession>
<dbReference type="eggNOG" id="ENOG502QQE7">
    <property type="taxonomic scope" value="Eukaryota"/>
</dbReference>
<dbReference type="GO" id="GO:0006364">
    <property type="term" value="P:rRNA processing"/>
    <property type="evidence" value="ECO:0007669"/>
    <property type="project" value="TreeGrafter"/>
</dbReference>
<dbReference type="Pfam" id="PF08167">
    <property type="entry name" value="RIX1"/>
    <property type="match status" value="1"/>
</dbReference>
<organism evidence="6">
    <name type="scientific">Musca domestica</name>
    <name type="common">House fly</name>
    <dbReference type="NCBI Taxonomy" id="7370"/>
    <lineage>
        <taxon>Eukaryota</taxon>
        <taxon>Metazoa</taxon>
        <taxon>Ecdysozoa</taxon>
        <taxon>Arthropoda</taxon>
        <taxon>Hexapoda</taxon>
        <taxon>Insecta</taxon>
        <taxon>Pterygota</taxon>
        <taxon>Neoptera</taxon>
        <taxon>Endopterygota</taxon>
        <taxon>Diptera</taxon>
        <taxon>Brachycera</taxon>
        <taxon>Muscomorpha</taxon>
        <taxon>Muscoidea</taxon>
        <taxon>Muscidae</taxon>
        <taxon>Musca</taxon>
    </lineage>
</organism>